<reference evidence="5" key="1">
    <citation type="submission" date="2020-04" db="EMBL/GenBank/DDBJ databases">
        <title>Nitratireductor sp. nov. isolated from mangrove soil.</title>
        <authorList>
            <person name="Ye Y."/>
        </authorList>
    </citation>
    <scope>NUCLEOTIDE SEQUENCE</scope>
    <source>
        <strain evidence="5">SY7</strain>
    </source>
</reference>
<keyword evidence="1" id="KW-0805">Transcription regulation</keyword>
<dbReference type="SMART" id="SM00345">
    <property type="entry name" value="HTH_GNTR"/>
    <property type="match status" value="1"/>
</dbReference>
<dbReference type="GO" id="GO:0003700">
    <property type="term" value="F:DNA-binding transcription factor activity"/>
    <property type="evidence" value="ECO:0007669"/>
    <property type="project" value="InterPro"/>
</dbReference>
<organism evidence="5 6">
    <name type="scientific">Nitratireductor mangrovi</name>
    <dbReference type="NCBI Taxonomy" id="2599600"/>
    <lineage>
        <taxon>Bacteria</taxon>
        <taxon>Pseudomonadati</taxon>
        <taxon>Pseudomonadota</taxon>
        <taxon>Alphaproteobacteria</taxon>
        <taxon>Hyphomicrobiales</taxon>
        <taxon>Phyllobacteriaceae</taxon>
        <taxon>Nitratireductor</taxon>
    </lineage>
</organism>
<gene>
    <name evidence="5" type="ORF">FQ775_06750</name>
</gene>
<keyword evidence="6" id="KW-1185">Reference proteome</keyword>
<protein>
    <submittedName>
        <fullName evidence="5">GntR family transcriptional regulator</fullName>
    </submittedName>
</protein>
<dbReference type="InterPro" id="IPR000524">
    <property type="entry name" value="Tscrpt_reg_HTH_GntR"/>
</dbReference>
<dbReference type="Gene3D" id="1.10.10.10">
    <property type="entry name" value="Winged helix-like DNA-binding domain superfamily/Winged helix DNA-binding domain"/>
    <property type="match status" value="1"/>
</dbReference>
<dbReference type="SUPFAM" id="SSF46785">
    <property type="entry name" value="Winged helix' DNA-binding domain"/>
    <property type="match status" value="1"/>
</dbReference>
<dbReference type="InterPro" id="IPR036390">
    <property type="entry name" value="WH_DNA-bd_sf"/>
</dbReference>
<evidence type="ECO:0000259" key="4">
    <source>
        <dbReference type="PROSITE" id="PS50949"/>
    </source>
</evidence>
<evidence type="ECO:0000256" key="1">
    <source>
        <dbReference type="ARBA" id="ARBA00023015"/>
    </source>
</evidence>
<dbReference type="Gene3D" id="3.40.1410.10">
    <property type="entry name" value="Chorismate lyase-like"/>
    <property type="match status" value="1"/>
</dbReference>
<name>A0A5B8KWQ4_9HYPH</name>
<evidence type="ECO:0000256" key="3">
    <source>
        <dbReference type="ARBA" id="ARBA00023163"/>
    </source>
</evidence>
<feature type="domain" description="HTH gntR-type" evidence="4">
    <location>
        <begin position="7"/>
        <end position="80"/>
    </location>
</feature>
<keyword evidence="3" id="KW-0804">Transcription</keyword>
<keyword evidence="2" id="KW-0238">DNA-binding</keyword>
<dbReference type="PANTHER" id="PTHR44846">
    <property type="entry name" value="MANNOSYL-D-GLYCERATE TRANSPORT/METABOLISM SYSTEM REPRESSOR MNGR-RELATED"/>
    <property type="match status" value="1"/>
</dbReference>
<dbReference type="GO" id="GO:0045892">
    <property type="term" value="P:negative regulation of DNA-templated transcription"/>
    <property type="evidence" value="ECO:0007669"/>
    <property type="project" value="TreeGrafter"/>
</dbReference>
<dbReference type="Pfam" id="PF00392">
    <property type="entry name" value="GntR"/>
    <property type="match status" value="1"/>
</dbReference>
<dbReference type="KEGG" id="niy:FQ775_06750"/>
<accession>A0A5B8KWQ4</accession>
<dbReference type="OrthoDB" id="7173258at2"/>
<dbReference type="EMBL" id="CP042301">
    <property type="protein sequence ID" value="QDZ00104.1"/>
    <property type="molecule type" value="Genomic_DNA"/>
</dbReference>
<dbReference type="PRINTS" id="PR00035">
    <property type="entry name" value="HTHGNTR"/>
</dbReference>
<dbReference type="AlphaFoldDB" id="A0A5B8KWQ4"/>
<dbReference type="InterPro" id="IPR028978">
    <property type="entry name" value="Chorismate_lyase_/UTRA_dom_sf"/>
</dbReference>
<sequence length="238" mass="26237">MKHLPEASAHERVASAMISELASGLWRAGDHLPAELELAAFYKVGRRTVRKALAVLERQGLVVKNQGRRTLFRGRSISRLRETVEDFPTAARRAGFVPSTRVAEFARIAAGLTEARALSLPLGAPVAEIWRLRLLDGRVAVCQRSVLPDEIASRVPRSRLSHGSLYAALREHAGVGELFVASEQLATSQASELEARHARIEPGRSVVRMARVVADAPCRLVEYSNVIFLDRSYHYAVV</sequence>
<dbReference type="SMART" id="SM00866">
    <property type="entry name" value="UTRA"/>
    <property type="match status" value="1"/>
</dbReference>
<evidence type="ECO:0000313" key="5">
    <source>
        <dbReference type="EMBL" id="QDZ00104.1"/>
    </source>
</evidence>
<dbReference type="InterPro" id="IPR036388">
    <property type="entry name" value="WH-like_DNA-bd_sf"/>
</dbReference>
<dbReference type="InterPro" id="IPR050679">
    <property type="entry name" value="Bact_HTH_transcr_reg"/>
</dbReference>
<dbReference type="PROSITE" id="PS50949">
    <property type="entry name" value="HTH_GNTR"/>
    <property type="match status" value="1"/>
</dbReference>
<proteinExistence type="predicted"/>
<dbReference type="Pfam" id="PF07702">
    <property type="entry name" value="UTRA"/>
    <property type="match status" value="1"/>
</dbReference>
<dbReference type="Proteomes" id="UP000321389">
    <property type="component" value="Chromosome"/>
</dbReference>
<dbReference type="InterPro" id="IPR011663">
    <property type="entry name" value="UTRA"/>
</dbReference>
<dbReference type="GO" id="GO:0003677">
    <property type="term" value="F:DNA binding"/>
    <property type="evidence" value="ECO:0007669"/>
    <property type="project" value="UniProtKB-KW"/>
</dbReference>
<dbReference type="SUPFAM" id="SSF64288">
    <property type="entry name" value="Chorismate lyase-like"/>
    <property type="match status" value="1"/>
</dbReference>
<evidence type="ECO:0000256" key="2">
    <source>
        <dbReference type="ARBA" id="ARBA00023125"/>
    </source>
</evidence>
<dbReference type="CDD" id="cd07377">
    <property type="entry name" value="WHTH_GntR"/>
    <property type="match status" value="1"/>
</dbReference>
<dbReference type="RefSeq" id="WP_146298755.1">
    <property type="nucleotide sequence ID" value="NZ_CP042301.2"/>
</dbReference>
<evidence type="ECO:0000313" key="6">
    <source>
        <dbReference type="Proteomes" id="UP000321389"/>
    </source>
</evidence>
<dbReference type="PANTHER" id="PTHR44846:SF17">
    <property type="entry name" value="GNTR-FAMILY TRANSCRIPTIONAL REGULATOR"/>
    <property type="match status" value="1"/>
</dbReference>